<sequence>MDPRLVMNRVVAIVVPKAPFVDWINGVDSAPGMALTLEQVGEDTNAFLVPASDAYPEVTAGHWLQKHWQTIFERMLADWCVDEHLWPRSRTPKMFKAWCEIRMHSIVLDCADEPIDYVA</sequence>
<dbReference type="STRING" id="1247936.BN2475_440047"/>
<evidence type="ECO:0000313" key="2">
    <source>
        <dbReference type="Proteomes" id="UP000187012"/>
    </source>
</evidence>
<dbReference type="EMBL" id="CYGX02000044">
    <property type="protein sequence ID" value="SIT43601.1"/>
    <property type="molecule type" value="Genomic_DNA"/>
</dbReference>
<protein>
    <submittedName>
        <fullName evidence="1">Uncharacterized protein</fullName>
    </submittedName>
</protein>
<accession>A0A1N7S8E0</accession>
<reference evidence="1 2" key="1">
    <citation type="submission" date="2016-12" db="EMBL/GenBank/DDBJ databases">
        <authorList>
            <person name="Song W.-J."/>
            <person name="Kurnit D.M."/>
        </authorList>
    </citation>
    <scope>NUCLEOTIDE SEQUENCE [LARGE SCALE GENOMIC DNA]</scope>
    <source>
        <strain evidence="1 2">STM7296</strain>
    </source>
</reference>
<organism evidence="1 2">
    <name type="scientific">Paraburkholderia ribeironis</name>
    <dbReference type="NCBI Taxonomy" id="1247936"/>
    <lineage>
        <taxon>Bacteria</taxon>
        <taxon>Pseudomonadati</taxon>
        <taxon>Pseudomonadota</taxon>
        <taxon>Betaproteobacteria</taxon>
        <taxon>Burkholderiales</taxon>
        <taxon>Burkholderiaceae</taxon>
        <taxon>Paraburkholderia</taxon>
    </lineage>
</organism>
<dbReference type="Proteomes" id="UP000187012">
    <property type="component" value="Unassembled WGS sequence"/>
</dbReference>
<proteinExistence type="predicted"/>
<dbReference type="AlphaFoldDB" id="A0A1N7S8E0"/>
<name>A0A1N7S8E0_9BURK</name>
<gene>
    <name evidence="1" type="ORF">BN2475_440047</name>
</gene>
<dbReference type="RefSeq" id="WP_245841421.1">
    <property type="nucleotide sequence ID" value="NZ_CYGX02000044.1"/>
</dbReference>
<keyword evidence="2" id="KW-1185">Reference proteome</keyword>
<evidence type="ECO:0000313" key="1">
    <source>
        <dbReference type="EMBL" id="SIT43601.1"/>
    </source>
</evidence>